<keyword evidence="3" id="KW-0964">Secreted</keyword>
<comment type="similarity">
    <text evidence="2">Belongs to the DIPK family.</text>
</comment>
<protein>
    <submittedName>
        <fullName evidence="7">Deleted in autism protein 1</fullName>
    </submittedName>
</protein>
<dbReference type="GO" id="GO:0005576">
    <property type="term" value="C:extracellular region"/>
    <property type="evidence" value="ECO:0007669"/>
    <property type="project" value="UniProtKB-SubCell"/>
</dbReference>
<dbReference type="Pfam" id="PF12260">
    <property type="entry name" value="PIP49_C"/>
    <property type="match status" value="1"/>
</dbReference>
<evidence type="ECO:0000256" key="1">
    <source>
        <dbReference type="ARBA" id="ARBA00004613"/>
    </source>
</evidence>
<reference evidence="7 8" key="1">
    <citation type="submission" date="2015-12" db="EMBL/GenBank/DDBJ databases">
        <title>The genome of Folsomia candida.</title>
        <authorList>
            <person name="Faddeeva A."/>
            <person name="Derks M.F."/>
            <person name="Anvar Y."/>
            <person name="Smit S."/>
            <person name="Van Straalen N."/>
            <person name="Roelofs D."/>
        </authorList>
    </citation>
    <scope>NUCLEOTIDE SEQUENCE [LARGE SCALE GENOMIC DNA]</scope>
    <source>
        <strain evidence="7 8">VU population</strain>
        <tissue evidence="7">Whole body</tissue>
    </source>
</reference>
<gene>
    <name evidence="7" type="ORF">Fcan01_06960</name>
</gene>
<proteinExistence type="inferred from homology"/>
<dbReference type="STRING" id="158441.A0A226EIC6"/>
<dbReference type="OMA" id="LWAACYI"/>
<keyword evidence="5" id="KW-0472">Membrane</keyword>
<comment type="subcellular location">
    <subcellularLocation>
        <location evidence="1">Secreted</location>
    </subcellularLocation>
</comment>
<feature type="domain" description="FAM69 protein-kinase" evidence="6">
    <location>
        <begin position="263"/>
        <end position="466"/>
    </location>
</feature>
<accession>A0A226EIC6</accession>
<sequence length="492" mass="55028">MLNSSSNDDIGGDFHDGRNRCEEAYYFCQCDRLLCSGDPGGRRWFGIGHSGQSTGLRQSYAMKTRQRWLLMIFILSAFLALLLLIFSGSGGSGAGKALNLNLDLDQLTERNKCPACFGVKLCPEMIQGKIKLTDWTKYSVTKLMNQKNVFYADWNIRGKETKLILKKLAHDNELDNLDKTICERHGRDHACDVTRSVQYLIDEYSHASQVHPGQNILHGGKIGEGSDILLCPSHRKMEFLVAAAKKFNKGQNPKTILANVLTTILLNPEPLILEAFTASDGWPFPKYYGSCGRIVAEEYVGRSLSQYMHEPFKTRAHLALQLIEMVNKFGENPTNFILYMTDPSPDNFAVNENTNSLKMIDLENIIVVDKEELILSKTKDADKLLVSESMDCEKNKGGAISKCFSFSTDDLCVRPLTDHNYYAICAGILAPNPLSSDFAPGLLHSIPENDKAKLPQFTELLSQCKDPSLGSLDLNRIEAAQELLHILKDYLK</sequence>
<keyword evidence="5" id="KW-0812">Transmembrane</keyword>
<organism evidence="7 8">
    <name type="scientific">Folsomia candida</name>
    <name type="common">Springtail</name>
    <dbReference type="NCBI Taxonomy" id="158441"/>
    <lineage>
        <taxon>Eukaryota</taxon>
        <taxon>Metazoa</taxon>
        <taxon>Ecdysozoa</taxon>
        <taxon>Arthropoda</taxon>
        <taxon>Hexapoda</taxon>
        <taxon>Collembola</taxon>
        <taxon>Entomobryomorpha</taxon>
        <taxon>Isotomoidea</taxon>
        <taxon>Isotomidae</taxon>
        <taxon>Proisotominae</taxon>
        <taxon>Folsomia</taxon>
    </lineage>
</organism>
<name>A0A226EIC6_FOLCA</name>
<evidence type="ECO:0000256" key="3">
    <source>
        <dbReference type="ARBA" id="ARBA00022525"/>
    </source>
</evidence>
<evidence type="ECO:0000256" key="2">
    <source>
        <dbReference type="ARBA" id="ARBA00006338"/>
    </source>
</evidence>
<evidence type="ECO:0000256" key="5">
    <source>
        <dbReference type="SAM" id="Phobius"/>
    </source>
</evidence>
<dbReference type="Proteomes" id="UP000198287">
    <property type="component" value="Unassembled WGS sequence"/>
</dbReference>
<evidence type="ECO:0000313" key="7">
    <source>
        <dbReference type="EMBL" id="OXA56857.1"/>
    </source>
</evidence>
<keyword evidence="8" id="KW-1185">Reference proteome</keyword>
<evidence type="ECO:0000259" key="6">
    <source>
        <dbReference type="Pfam" id="PF12260"/>
    </source>
</evidence>
<evidence type="ECO:0000256" key="4">
    <source>
        <dbReference type="ARBA" id="ARBA00022729"/>
    </source>
</evidence>
<dbReference type="InterPro" id="IPR020519">
    <property type="entry name" value="DIPK2A/B"/>
</dbReference>
<feature type="transmembrane region" description="Helical" evidence="5">
    <location>
        <begin position="68"/>
        <end position="86"/>
    </location>
</feature>
<keyword evidence="4" id="KW-0732">Signal</keyword>
<dbReference type="PANTHER" id="PTHR32073">
    <property type="entry name" value="GH11358P"/>
    <property type="match status" value="1"/>
</dbReference>
<keyword evidence="5" id="KW-1133">Transmembrane helix</keyword>
<dbReference type="OrthoDB" id="10035316at2759"/>
<dbReference type="EMBL" id="LNIX01000003">
    <property type="protein sequence ID" value="OXA56857.1"/>
    <property type="molecule type" value="Genomic_DNA"/>
</dbReference>
<dbReference type="AlphaFoldDB" id="A0A226EIC6"/>
<comment type="caution">
    <text evidence="7">The sequence shown here is derived from an EMBL/GenBank/DDBJ whole genome shotgun (WGS) entry which is preliminary data.</text>
</comment>
<dbReference type="InterPro" id="IPR022049">
    <property type="entry name" value="FAM69_kinase_dom"/>
</dbReference>
<dbReference type="PANTHER" id="PTHR32073:SF7">
    <property type="entry name" value="GH11358P"/>
    <property type="match status" value="1"/>
</dbReference>
<evidence type="ECO:0000313" key="8">
    <source>
        <dbReference type="Proteomes" id="UP000198287"/>
    </source>
</evidence>